<proteinExistence type="predicted"/>
<organism evidence="1 2">
    <name type="scientific">Haemophilus parainfluenzae</name>
    <dbReference type="NCBI Taxonomy" id="729"/>
    <lineage>
        <taxon>Bacteria</taxon>
        <taxon>Pseudomonadati</taxon>
        <taxon>Pseudomonadota</taxon>
        <taxon>Gammaproteobacteria</taxon>
        <taxon>Pasteurellales</taxon>
        <taxon>Pasteurellaceae</taxon>
        <taxon>Haemophilus</taxon>
    </lineage>
</organism>
<dbReference type="Proteomes" id="UP000254186">
    <property type="component" value="Unassembled WGS sequence"/>
</dbReference>
<protein>
    <submittedName>
        <fullName evidence="1">Uncharacterized protein</fullName>
    </submittedName>
</protein>
<gene>
    <name evidence="1" type="ORF">NCTC10672_00141</name>
</gene>
<dbReference type="EMBL" id="UGHY01000002">
    <property type="protein sequence ID" value="STP02739.1"/>
    <property type="molecule type" value="Genomic_DNA"/>
</dbReference>
<dbReference type="RefSeq" id="WP_049364109.1">
    <property type="nucleotide sequence ID" value="NZ_CP035368.2"/>
</dbReference>
<evidence type="ECO:0000313" key="2">
    <source>
        <dbReference type="Proteomes" id="UP000254186"/>
    </source>
</evidence>
<reference evidence="1 2" key="1">
    <citation type="submission" date="2018-06" db="EMBL/GenBank/DDBJ databases">
        <authorList>
            <consortium name="Pathogen Informatics"/>
            <person name="Doyle S."/>
        </authorList>
    </citation>
    <scope>NUCLEOTIDE SEQUENCE [LARGE SCALE GENOMIC DNA]</scope>
    <source>
        <strain evidence="1 2">NCTC10672</strain>
    </source>
</reference>
<sequence length="133" mass="15534">MSFLSKTLGGLSKAYYIRQFLFGLIFFAFMVVMGYDSYSRTGNPSIFLTNIILGLVCLFLYPYSRFVYESIIEYILGNNAFFVNAVLMLIIKFITMMLCFMFAIFIAPIGLTYLYFYHSKQEKLQNQTQNEKQ</sequence>
<dbReference type="AlphaFoldDB" id="A0A377JEN1"/>
<accession>A0A377JEN1</accession>
<name>A0A377JEN1_HAEPA</name>
<evidence type="ECO:0000313" key="1">
    <source>
        <dbReference type="EMBL" id="STP02739.1"/>
    </source>
</evidence>